<keyword evidence="1" id="KW-0805">Transcription regulation</keyword>
<dbReference type="AlphaFoldDB" id="A0A7K0DNW7"/>
<dbReference type="Pfam" id="PF07729">
    <property type="entry name" value="FCD"/>
    <property type="match status" value="2"/>
</dbReference>
<dbReference type="PROSITE" id="PS50949">
    <property type="entry name" value="HTH_GNTR"/>
    <property type="match status" value="2"/>
</dbReference>
<dbReference type="InterPro" id="IPR000524">
    <property type="entry name" value="Tscrpt_reg_HTH_GntR"/>
</dbReference>
<dbReference type="GO" id="GO:0003700">
    <property type="term" value="F:DNA-binding transcription factor activity"/>
    <property type="evidence" value="ECO:0007669"/>
    <property type="project" value="InterPro"/>
</dbReference>
<keyword evidence="3" id="KW-0804">Transcription</keyword>
<keyword evidence="2" id="KW-0238">DNA-binding</keyword>
<feature type="domain" description="HTH gntR-type" evidence="4">
    <location>
        <begin position="19"/>
        <end position="89"/>
    </location>
</feature>
<evidence type="ECO:0000259" key="4">
    <source>
        <dbReference type="PROSITE" id="PS50949"/>
    </source>
</evidence>
<evidence type="ECO:0000256" key="1">
    <source>
        <dbReference type="ARBA" id="ARBA00023015"/>
    </source>
</evidence>
<dbReference type="RefSeq" id="WP_153342558.1">
    <property type="nucleotide sequence ID" value="NZ_WEGI01000006.1"/>
</dbReference>
<dbReference type="PANTHER" id="PTHR43537:SF44">
    <property type="entry name" value="GNTR FAMILY REGULATORY PROTEIN"/>
    <property type="match status" value="1"/>
</dbReference>
<dbReference type="OrthoDB" id="9784718at2"/>
<gene>
    <name evidence="5" type="primary">nanR_1</name>
    <name evidence="5" type="ORF">NRB56_30280</name>
</gene>
<feature type="domain" description="HTH gntR-type" evidence="4">
    <location>
        <begin position="265"/>
        <end position="335"/>
    </location>
</feature>
<sequence>MASAVEFDPADGEIATGAGRLATQIARRIEESVIGRGWPVGESLGSESELRARYGVGRPVLREAVRLVEHHQVARMRRGPGGGLFVCAPDAEPATHAMVIYLEYVGTGSTDLIEARSLLEPVAAHLAADRITEDGIGTLRAALRAEHAHLDGPECWAHDPVHALIGRLSGNPLLHLFIDVLTRLTTRYAHASSRRTAAELDAARQDSHTTHRAIGEAVIAGDGARAQVALTAHLEHLADWVEPRRAHRRPPLPGAGFDCATAPTGKLAEVLASRIHDDIAARGWPVGDVLGSETDLVARYGISRPALREAVRLLEYHSVARMRPGPGGGLIVTEPEPQASVDTIALLLEYERVTTGDFRIVRDALELGVVGKVTARLAEAGGELPDRLGAAAGEPCSGPPRPFHTELAAVAGNPVLTLFLSIVTELSHRHPADGPHEPRDEVARTHHRILDAIRRGDTALAWHRMRRHLGGRTG</sequence>
<evidence type="ECO:0000313" key="5">
    <source>
        <dbReference type="EMBL" id="MQY27445.1"/>
    </source>
</evidence>
<evidence type="ECO:0000313" key="6">
    <source>
        <dbReference type="Proteomes" id="UP000431401"/>
    </source>
</evidence>
<comment type="caution">
    <text evidence="5">The sequence shown here is derived from an EMBL/GenBank/DDBJ whole genome shotgun (WGS) entry which is preliminary data.</text>
</comment>
<dbReference type="InterPro" id="IPR036390">
    <property type="entry name" value="WH_DNA-bd_sf"/>
</dbReference>
<keyword evidence="6" id="KW-1185">Reference proteome</keyword>
<dbReference type="GO" id="GO:0003677">
    <property type="term" value="F:DNA binding"/>
    <property type="evidence" value="ECO:0007669"/>
    <property type="project" value="UniProtKB-KW"/>
</dbReference>
<dbReference type="PANTHER" id="PTHR43537">
    <property type="entry name" value="TRANSCRIPTIONAL REGULATOR, GNTR FAMILY"/>
    <property type="match status" value="1"/>
</dbReference>
<dbReference type="SUPFAM" id="SSF48008">
    <property type="entry name" value="GntR ligand-binding domain-like"/>
    <property type="match status" value="2"/>
</dbReference>
<dbReference type="SMART" id="SM00345">
    <property type="entry name" value="HTH_GNTR"/>
    <property type="match status" value="2"/>
</dbReference>
<reference evidence="5 6" key="1">
    <citation type="submission" date="2019-10" db="EMBL/GenBank/DDBJ databases">
        <title>Nocardia macrotermitis sp. nov. and Nocardia aurantia sp. nov., isolated from the gut of fungus growing-termite Macrotermes natalensis.</title>
        <authorList>
            <person name="Benndorf R."/>
            <person name="Schwitalla J."/>
            <person name="Martin K."/>
            <person name="De Beer W."/>
            <person name="Kaster A.-K."/>
            <person name="Vollmers J."/>
            <person name="Poulsen M."/>
            <person name="Beemelmanns C."/>
        </authorList>
    </citation>
    <scope>NUCLEOTIDE SEQUENCE [LARGE SCALE GENOMIC DNA]</scope>
    <source>
        <strain evidence="5 6">RB56</strain>
    </source>
</reference>
<protein>
    <submittedName>
        <fullName evidence="5">Transcriptional regulator NanR</fullName>
    </submittedName>
</protein>
<dbReference type="Pfam" id="PF00392">
    <property type="entry name" value="GntR"/>
    <property type="match status" value="2"/>
</dbReference>
<evidence type="ECO:0000256" key="3">
    <source>
        <dbReference type="ARBA" id="ARBA00023163"/>
    </source>
</evidence>
<name>A0A7K0DNW7_9NOCA</name>
<dbReference type="Gene3D" id="1.10.10.10">
    <property type="entry name" value="Winged helix-like DNA-binding domain superfamily/Winged helix DNA-binding domain"/>
    <property type="match status" value="2"/>
</dbReference>
<dbReference type="SMART" id="SM00895">
    <property type="entry name" value="FCD"/>
    <property type="match status" value="2"/>
</dbReference>
<organism evidence="5 6">
    <name type="scientific">Nocardia aurantia</name>
    <dbReference type="NCBI Taxonomy" id="2585199"/>
    <lineage>
        <taxon>Bacteria</taxon>
        <taxon>Bacillati</taxon>
        <taxon>Actinomycetota</taxon>
        <taxon>Actinomycetes</taxon>
        <taxon>Mycobacteriales</taxon>
        <taxon>Nocardiaceae</taxon>
        <taxon>Nocardia</taxon>
    </lineage>
</organism>
<proteinExistence type="predicted"/>
<accession>A0A7K0DNW7</accession>
<evidence type="ECO:0000256" key="2">
    <source>
        <dbReference type="ARBA" id="ARBA00023125"/>
    </source>
</evidence>
<dbReference type="Gene3D" id="1.20.120.530">
    <property type="entry name" value="GntR ligand-binding domain-like"/>
    <property type="match status" value="2"/>
</dbReference>
<dbReference type="EMBL" id="WEGI01000006">
    <property type="protein sequence ID" value="MQY27445.1"/>
    <property type="molecule type" value="Genomic_DNA"/>
</dbReference>
<dbReference type="Proteomes" id="UP000431401">
    <property type="component" value="Unassembled WGS sequence"/>
</dbReference>
<dbReference type="SUPFAM" id="SSF46785">
    <property type="entry name" value="Winged helix' DNA-binding domain"/>
    <property type="match status" value="2"/>
</dbReference>
<dbReference type="InterPro" id="IPR011711">
    <property type="entry name" value="GntR_C"/>
</dbReference>
<dbReference type="InterPro" id="IPR008920">
    <property type="entry name" value="TF_FadR/GntR_C"/>
</dbReference>
<dbReference type="InterPro" id="IPR036388">
    <property type="entry name" value="WH-like_DNA-bd_sf"/>
</dbReference>